<dbReference type="GO" id="GO:0006397">
    <property type="term" value="P:mRNA processing"/>
    <property type="evidence" value="ECO:0007669"/>
    <property type="project" value="UniProtKB-KW"/>
</dbReference>
<geneLocation type="chloroplast" evidence="12"/>
<comment type="similarity">
    <text evidence="2 8">Belongs to the intron maturase 2 family. MatK subfamily.</text>
</comment>
<proteinExistence type="inferred from homology"/>
<feature type="domain" description="Maturase MatK N-terminal" evidence="11">
    <location>
        <begin position="1"/>
        <end position="344"/>
    </location>
</feature>
<keyword evidence="3 9" id="KW-0150">Chloroplast</keyword>
<evidence type="ECO:0000256" key="9">
    <source>
        <dbReference type="RuleBase" id="RU004226"/>
    </source>
</evidence>
<reference evidence="12" key="1">
    <citation type="journal article" date="2005" name="Am. J. Bot.">
        <title>Phylogenetic relationships in subfamily Tillandsioideae (Bromeliaceae) based on DNA sequence data from seven plastid regions.</title>
        <authorList>
            <person name="Barfuss M.H.J."/>
            <person name="Samuel R."/>
            <person name="Till W."/>
            <person name="Stuessy T.F."/>
        </authorList>
    </citation>
    <scope>NUCLEOTIDE SEQUENCE</scope>
    <source>
        <strain evidence="12">MB-78</strain>
    </source>
</reference>
<keyword evidence="7 8" id="KW-0694">RNA-binding</keyword>
<dbReference type="GO" id="GO:0003723">
    <property type="term" value="F:RNA binding"/>
    <property type="evidence" value="ECO:0007669"/>
    <property type="project" value="UniProtKB-KW"/>
</dbReference>
<dbReference type="EMBL" id="AY614022">
    <property type="protein sequence ID" value="AAU87054.1"/>
    <property type="molecule type" value="Genomic_DNA"/>
</dbReference>
<evidence type="ECO:0000256" key="8">
    <source>
        <dbReference type="HAMAP-Rule" id="MF_01390"/>
    </source>
</evidence>
<evidence type="ECO:0000256" key="3">
    <source>
        <dbReference type="ARBA" id="ARBA00022528"/>
    </source>
</evidence>
<dbReference type="PANTHER" id="PTHR34811:SF1">
    <property type="entry name" value="MATURASE K"/>
    <property type="match status" value="1"/>
</dbReference>
<evidence type="ECO:0000256" key="4">
    <source>
        <dbReference type="ARBA" id="ARBA00022640"/>
    </source>
</evidence>
<comment type="subcellular location">
    <subcellularLocation>
        <location evidence="1 8">Plastid</location>
        <location evidence="1 8">Chloroplast</location>
    </subcellularLocation>
</comment>
<dbReference type="Pfam" id="PF01824">
    <property type="entry name" value="MatK_N"/>
    <property type="match status" value="1"/>
</dbReference>
<dbReference type="GO" id="GO:0008033">
    <property type="term" value="P:tRNA processing"/>
    <property type="evidence" value="ECO:0007669"/>
    <property type="project" value="UniProtKB-KW"/>
</dbReference>
<evidence type="ECO:0000256" key="1">
    <source>
        <dbReference type="ARBA" id="ARBA00004229"/>
    </source>
</evidence>
<comment type="function">
    <text evidence="8 9">Usually encoded in the trnK tRNA gene intron. Probably assists in splicing its own and other chloroplast group II introns.</text>
</comment>
<dbReference type="InterPro" id="IPR002866">
    <property type="entry name" value="Maturase_MatK"/>
</dbReference>
<dbReference type="GO" id="GO:0009507">
    <property type="term" value="C:chloroplast"/>
    <property type="evidence" value="ECO:0007669"/>
    <property type="project" value="UniProtKB-SubCell"/>
</dbReference>
<feature type="domain" description="Domain X" evidence="10">
    <location>
        <begin position="372"/>
        <end position="487"/>
    </location>
</feature>
<dbReference type="Pfam" id="PF01348">
    <property type="entry name" value="Intron_maturas2"/>
    <property type="match status" value="1"/>
</dbReference>
<organism evidence="12">
    <name type="scientific">Puya laxa</name>
    <dbReference type="NCBI Taxonomy" id="100710"/>
    <lineage>
        <taxon>Eukaryota</taxon>
        <taxon>Viridiplantae</taxon>
        <taxon>Streptophyta</taxon>
        <taxon>Embryophyta</taxon>
        <taxon>Tracheophyta</taxon>
        <taxon>Spermatophyta</taxon>
        <taxon>Magnoliopsida</taxon>
        <taxon>Liliopsida</taxon>
        <taxon>Poales</taxon>
        <taxon>Bromeliaceae</taxon>
        <taxon>Puyoideae</taxon>
        <taxon>Puya</taxon>
    </lineage>
</organism>
<keyword evidence="5 8" id="KW-0507">mRNA processing</keyword>
<dbReference type="HAMAP" id="MF_01390">
    <property type="entry name" value="MatK"/>
    <property type="match status" value="1"/>
</dbReference>
<evidence type="ECO:0000256" key="5">
    <source>
        <dbReference type="ARBA" id="ARBA00022664"/>
    </source>
</evidence>
<sequence>MEELQGYLEKDRSRQQHFLYPLLFQEYIYAFAHDHGLNDSIFYEPVEIIGYDNKSSSVLVKRLIIRMYQQNYLINSVNYSNSNQNSNQNRFVGHNTYFYSHFFSQMISEGFAVIVEIPFSLRLVSFPEEKEIPKCQNLRSIHSIFPFLEDKLSHLNYVSDILIPYPIHLEILVQILQCRIQDVPSLHLLRFFLHEYHNWNSLITPKKSIYVFSKENKRLFLFLYNSYVSECEFVFVFLRKQSSYLRLTSSGTFLERIQFYGKIKHLIVVYHNYFQKTLWFFTDPFMHYVRYQGKAILASKGTHLLMKKWKCYLVNLWQYYFHFWSQPHRIHINQLSNYSFYFLGYLSSVLRNPLVVRNQMLENSFLIEIGIKKFDTIVPVIPLIGSLSKAKFCTVSGHPISKPIWTDLSDCDIIDRFGRICRNLSHYHSGSSEKRSLYRIKYILRLSCARTLARKHKSTVRSFLQRLGSVLLEEFFTEEEQVLSLIFPKPTPFSLHGSRRERIWYLDIIRINNLVNH</sequence>
<dbReference type="InterPro" id="IPR024937">
    <property type="entry name" value="Domain_X"/>
</dbReference>
<name>Q5YB05_9POAL</name>
<evidence type="ECO:0000259" key="11">
    <source>
        <dbReference type="Pfam" id="PF01824"/>
    </source>
</evidence>
<evidence type="ECO:0000259" key="10">
    <source>
        <dbReference type="Pfam" id="PF01348"/>
    </source>
</evidence>
<dbReference type="GO" id="GO:0008380">
    <property type="term" value="P:RNA splicing"/>
    <property type="evidence" value="ECO:0007669"/>
    <property type="project" value="UniProtKB-UniRule"/>
</dbReference>
<accession>Q5YB05</accession>
<evidence type="ECO:0000256" key="2">
    <source>
        <dbReference type="ARBA" id="ARBA00006621"/>
    </source>
</evidence>
<keyword evidence="4 9" id="KW-0934">Plastid</keyword>
<protein>
    <recommendedName>
        <fullName evidence="8">Maturase K</fullName>
    </recommendedName>
    <alternativeName>
        <fullName evidence="8">Intron maturase</fullName>
    </alternativeName>
</protein>
<evidence type="ECO:0000256" key="7">
    <source>
        <dbReference type="ARBA" id="ARBA00022884"/>
    </source>
</evidence>
<keyword evidence="6 8" id="KW-0819">tRNA processing</keyword>
<evidence type="ECO:0000313" key="12">
    <source>
        <dbReference type="EMBL" id="AAU87054.1"/>
    </source>
</evidence>
<dbReference type="AlphaFoldDB" id="Q5YB05"/>
<dbReference type="PANTHER" id="PTHR34811">
    <property type="entry name" value="MATURASE K"/>
    <property type="match status" value="1"/>
</dbReference>
<dbReference type="InterPro" id="IPR024942">
    <property type="entry name" value="Maturase_MatK_N"/>
</dbReference>
<evidence type="ECO:0000256" key="6">
    <source>
        <dbReference type="ARBA" id="ARBA00022694"/>
    </source>
</evidence>
<gene>
    <name evidence="8 12" type="primary">matK</name>
</gene>